<evidence type="ECO:0000313" key="8">
    <source>
        <dbReference type="EMBL" id="EST12159.1"/>
    </source>
</evidence>
<comment type="subcellular location">
    <subcellularLocation>
        <location evidence="1">Cell membrane</location>
        <topology evidence="1">Multi-pass membrane protein</topology>
    </subcellularLocation>
</comment>
<feature type="transmembrane region" description="Helical" evidence="7">
    <location>
        <begin position="387"/>
        <end position="405"/>
    </location>
</feature>
<dbReference type="EMBL" id="AWTC01000006">
    <property type="protein sequence ID" value="EST12159.1"/>
    <property type="molecule type" value="Genomic_DNA"/>
</dbReference>
<reference evidence="8 9" key="1">
    <citation type="journal article" date="2013" name="Genome Announc.">
        <title>Genome Sequence of Sporolactobacillus laevolacticus DSM442, an Efficient Polymer-Grade D-Lactate Producer from Agricultural Waste Cottonseed as a Nitrogen Source.</title>
        <authorList>
            <person name="Wang H."/>
            <person name="Wang L."/>
            <person name="Ju J."/>
            <person name="Yu B."/>
            <person name="Ma Y."/>
        </authorList>
    </citation>
    <scope>NUCLEOTIDE SEQUENCE [LARGE SCALE GENOMIC DNA]</scope>
    <source>
        <strain evidence="8 9">DSM 442</strain>
    </source>
</reference>
<dbReference type="Gene3D" id="1.20.1250.20">
    <property type="entry name" value="MFS general substrate transporter like domains"/>
    <property type="match status" value="2"/>
</dbReference>
<keyword evidence="2" id="KW-0813">Transport</keyword>
<dbReference type="OrthoDB" id="9775268at2"/>
<dbReference type="PANTHER" id="PTHR43266:SF8">
    <property type="entry name" value="MACROLIDE-EFFLUX PROTEIN"/>
    <property type="match status" value="1"/>
</dbReference>
<dbReference type="PATRIC" id="fig|1395513.3.peg.1778"/>
<dbReference type="InterPro" id="IPR036259">
    <property type="entry name" value="MFS_trans_sf"/>
</dbReference>
<evidence type="ECO:0000256" key="5">
    <source>
        <dbReference type="ARBA" id="ARBA00022989"/>
    </source>
</evidence>
<feature type="transmembrane region" description="Helical" evidence="7">
    <location>
        <begin position="51"/>
        <end position="71"/>
    </location>
</feature>
<evidence type="ECO:0000256" key="2">
    <source>
        <dbReference type="ARBA" id="ARBA00022448"/>
    </source>
</evidence>
<dbReference type="PANTHER" id="PTHR43266">
    <property type="entry name" value="MACROLIDE-EFFLUX PROTEIN"/>
    <property type="match status" value="1"/>
</dbReference>
<dbReference type="STRING" id="1395513.P343_08805"/>
<name>V6J5Y3_9BACL</name>
<evidence type="ECO:0000256" key="7">
    <source>
        <dbReference type="SAM" id="Phobius"/>
    </source>
</evidence>
<feature type="transmembrane region" description="Helical" evidence="7">
    <location>
        <begin position="91"/>
        <end position="116"/>
    </location>
</feature>
<dbReference type="CDD" id="cd06173">
    <property type="entry name" value="MFS_MefA_like"/>
    <property type="match status" value="1"/>
</dbReference>
<dbReference type="RefSeq" id="WP_023510021.1">
    <property type="nucleotide sequence ID" value="NZ_AWTC01000006.1"/>
</dbReference>
<dbReference type="SUPFAM" id="SSF103473">
    <property type="entry name" value="MFS general substrate transporter"/>
    <property type="match status" value="1"/>
</dbReference>
<dbReference type="Pfam" id="PF07690">
    <property type="entry name" value="MFS_1"/>
    <property type="match status" value="1"/>
</dbReference>
<protein>
    <submittedName>
        <fullName evidence="8">MFS transporter</fullName>
    </submittedName>
</protein>
<feature type="transmembrane region" description="Helical" evidence="7">
    <location>
        <begin position="15"/>
        <end position="39"/>
    </location>
</feature>
<gene>
    <name evidence="8" type="ORF">P343_08805</name>
</gene>
<keyword evidence="9" id="KW-1185">Reference proteome</keyword>
<keyword evidence="5 7" id="KW-1133">Transmembrane helix</keyword>
<feature type="transmembrane region" description="Helical" evidence="7">
    <location>
        <begin position="266"/>
        <end position="289"/>
    </location>
</feature>
<evidence type="ECO:0000256" key="6">
    <source>
        <dbReference type="ARBA" id="ARBA00023136"/>
    </source>
</evidence>
<sequence>MKTTFAIFKNKQYSLLFTASVASQLGSIIGMTALVFYFLSRFSHQPYLATVNELMFSLPALIVFWIVGVAADRLDRQKIASNCDWISALLSLALLGAVLWGQLNLIFSIIFLRAAVSKFFAPAEQAILQGILQKGDYAVAAGLNQMVSSVFMIFGNGLGAIVYWHFGVQGAILIDALSFVLSALLIRIPAIRKEVRQPNGAHDWKTTTIKSIITDFNQGFLYIIKDKLLTSLVGSFAIFGIINGGCSVMLIFILKYKLVPDVYELFSVWTGIIAGAGILIGSLIASVCAGKCRFRSMIITGLLASGLFMVAAGYVPTVYLFFVMIFFSTLLIPLVNVAIGGWMPHIVDPKMMGRVESWSTPILMFSQSLTLGFITFAFPRLVSIETIFLIIGSVTVLSAVYYLFFVPSDTIEERTVVEPINGSLEAAGSKNR</sequence>
<accession>V6J5Y3</accession>
<feature type="transmembrane region" description="Helical" evidence="7">
    <location>
        <begin position="321"/>
        <end position="342"/>
    </location>
</feature>
<dbReference type="GO" id="GO:0005886">
    <property type="term" value="C:plasma membrane"/>
    <property type="evidence" value="ECO:0007669"/>
    <property type="project" value="UniProtKB-SubCell"/>
</dbReference>
<feature type="transmembrane region" description="Helical" evidence="7">
    <location>
        <begin position="228"/>
        <end position="254"/>
    </location>
</feature>
<dbReference type="GO" id="GO:0022857">
    <property type="term" value="F:transmembrane transporter activity"/>
    <property type="evidence" value="ECO:0007669"/>
    <property type="project" value="InterPro"/>
</dbReference>
<keyword evidence="3" id="KW-1003">Cell membrane</keyword>
<keyword evidence="4 7" id="KW-0812">Transmembrane</keyword>
<evidence type="ECO:0000256" key="4">
    <source>
        <dbReference type="ARBA" id="ARBA00022692"/>
    </source>
</evidence>
<dbReference type="InterPro" id="IPR011701">
    <property type="entry name" value="MFS"/>
</dbReference>
<feature type="transmembrane region" description="Helical" evidence="7">
    <location>
        <begin position="296"/>
        <end position="315"/>
    </location>
</feature>
<comment type="caution">
    <text evidence="8">The sequence shown here is derived from an EMBL/GenBank/DDBJ whole genome shotgun (WGS) entry which is preliminary data.</text>
</comment>
<proteinExistence type="predicted"/>
<evidence type="ECO:0000256" key="1">
    <source>
        <dbReference type="ARBA" id="ARBA00004651"/>
    </source>
</evidence>
<feature type="transmembrane region" description="Helical" evidence="7">
    <location>
        <begin position="161"/>
        <end position="186"/>
    </location>
</feature>
<feature type="transmembrane region" description="Helical" evidence="7">
    <location>
        <begin position="362"/>
        <end position="381"/>
    </location>
</feature>
<evidence type="ECO:0000313" key="9">
    <source>
        <dbReference type="Proteomes" id="UP000018296"/>
    </source>
</evidence>
<organism evidence="8 9">
    <name type="scientific">Sporolactobacillus laevolacticus DSM 442</name>
    <dbReference type="NCBI Taxonomy" id="1395513"/>
    <lineage>
        <taxon>Bacteria</taxon>
        <taxon>Bacillati</taxon>
        <taxon>Bacillota</taxon>
        <taxon>Bacilli</taxon>
        <taxon>Bacillales</taxon>
        <taxon>Sporolactobacillaceae</taxon>
        <taxon>Sporolactobacillus</taxon>
    </lineage>
</organism>
<evidence type="ECO:0000256" key="3">
    <source>
        <dbReference type="ARBA" id="ARBA00022475"/>
    </source>
</evidence>
<dbReference type="eggNOG" id="COG2814">
    <property type="taxonomic scope" value="Bacteria"/>
</dbReference>
<dbReference type="AlphaFoldDB" id="V6J5Y3"/>
<keyword evidence="6 7" id="KW-0472">Membrane</keyword>
<dbReference type="Proteomes" id="UP000018296">
    <property type="component" value="Unassembled WGS sequence"/>
</dbReference>